<dbReference type="EMBL" id="BGPR01196305">
    <property type="protein sequence ID" value="GBN05560.1"/>
    <property type="molecule type" value="Genomic_DNA"/>
</dbReference>
<gene>
    <name evidence="3" type="ORF">AVEN_201945_1</name>
    <name evidence="2" type="ORF">AVEN_52987_1</name>
</gene>
<dbReference type="Proteomes" id="UP000499080">
    <property type="component" value="Unassembled WGS sequence"/>
</dbReference>
<proteinExistence type="predicted"/>
<dbReference type="EMBL" id="BGPR01196326">
    <property type="protein sequence ID" value="GBN05619.1"/>
    <property type="molecule type" value="Genomic_DNA"/>
</dbReference>
<feature type="region of interest" description="Disordered" evidence="1">
    <location>
        <begin position="1"/>
        <end position="26"/>
    </location>
</feature>
<accession>A0A4Y2KTX4</accession>
<reference evidence="3 4" key="1">
    <citation type="journal article" date="2019" name="Sci. Rep.">
        <title>Orb-weaving spider Araneus ventricosus genome elucidates the spidroin gene catalogue.</title>
        <authorList>
            <person name="Kono N."/>
            <person name="Nakamura H."/>
            <person name="Ohtoshi R."/>
            <person name="Moran D.A.P."/>
            <person name="Shinohara A."/>
            <person name="Yoshida Y."/>
            <person name="Fujiwara M."/>
            <person name="Mori M."/>
            <person name="Tomita M."/>
            <person name="Arakawa K."/>
        </authorList>
    </citation>
    <scope>NUCLEOTIDE SEQUENCE [LARGE SCALE GENOMIC DNA]</scope>
</reference>
<evidence type="ECO:0000313" key="4">
    <source>
        <dbReference type="Proteomes" id="UP000499080"/>
    </source>
</evidence>
<organism evidence="3 4">
    <name type="scientific">Araneus ventricosus</name>
    <name type="common">Orbweaver spider</name>
    <name type="synonym">Epeira ventricosa</name>
    <dbReference type="NCBI Taxonomy" id="182803"/>
    <lineage>
        <taxon>Eukaryota</taxon>
        <taxon>Metazoa</taxon>
        <taxon>Ecdysozoa</taxon>
        <taxon>Arthropoda</taxon>
        <taxon>Chelicerata</taxon>
        <taxon>Arachnida</taxon>
        <taxon>Araneae</taxon>
        <taxon>Araneomorphae</taxon>
        <taxon>Entelegynae</taxon>
        <taxon>Araneoidea</taxon>
        <taxon>Araneidae</taxon>
        <taxon>Araneus</taxon>
    </lineage>
</organism>
<evidence type="ECO:0000256" key="1">
    <source>
        <dbReference type="SAM" id="MobiDB-lite"/>
    </source>
</evidence>
<protein>
    <submittedName>
        <fullName evidence="3">Uncharacterized protein</fullName>
    </submittedName>
</protein>
<comment type="caution">
    <text evidence="3">The sequence shown here is derived from an EMBL/GenBank/DDBJ whole genome shotgun (WGS) entry which is preliminary data.</text>
</comment>
<keyword evidence="4" id="KW-1185">Reference proteome</keyword>
<evidence type="ECO:0000313" key="2">
    <source>
        <dbReference type="EMBL" id="GBN05560.1"/>
    </source>
</evidence>
<dbReference type="AlphaFoldDB" id="A0A4Y2KTX4"/>
<sequence>MDSKTQVKKTSVTGGAGCKQPGKKKAKERKNSLLNVFIYSAGASFLLRQKIIALPPPFLTNSPPNCEAKCNSILSSVVSSWLCSSTSSSITWLSSSSPKILAKDTISLTADSTDAVSNSSNSHSAMLFVHSISHFDSLSHFRLS</sequence>
<name>A0A4Y2KTX4_ARAVE</name>
<evidence type="ECO:0000313" key="3">
    <source>
        <dbReference type="EMBL" id="GBN05619.1"/>
    </source>
</evidence>